<protein>
    <submittedName>
        <fullName evidence="1">Uncharacterized protein</fullName>
    </submittedName>
</protein>
<organism evidence="1 2">
    <name type="scientific">Fibrisoma limi BUZ 3</name>
    <dbReference type="NCBI Taxonomy" id="1185876"/>
    <lineage>
        <taxon>Bacteria</taxon>
        <taxon>Pseudomonadati</taxon>
        <taxon>Bacteroidota</taxon>
        <taxon>Cytophagia</taxon>
        <taxon>Cytophagales</taxon>
        <taxon>Spirosomataceae</taxon>
        <taxon>Fibrisoma</taxon>
    </lineage>
</organism>
<dbReference type="Proteomes" id="UP000009309">
    <property type="component" value="Unassembled WGS sequence"/>
</dbReference>
<comment type="caution">
    <text evidence="1">The sequence shown here is derived from an EMBL/GenBank/DDBJ whole genome shotgun (WGS) entry which is preliminary data.</text>
</comment>
<evidence type="ECO:0000313" key="1">
    <source>
        <dbReference type="EMBL" id="CCH55372.1"/>
    </source>
</evidence>
<dbReference type="EMBL" id="CAIT01000009">
    <property type="protein sequence ID" value="CCH55372.1"/>
    <property type="molecule type" value="Genomic_DNA"/>
</dbReference>
<keyword evidence="2" id="KW-1185">Reference proteome</keyword>
<accession>I2GN94</accession>
<name>I2GN94_9BACT</name>
<gene>
    <name evidence="1" type="ORF">BN8_04626</name>
</gene>
<evidence type="ECO:0000313" key="2">
    <source>
        <dbReference type="Proteomes" id="UP000009309"/>
    </source>
</evidence>
<dbReference type="AlphaFoldDB" id="I2GN94"/>
<sequence length="53" mass="5865">MFARPGSFQVRLLVGQAALELLVPTDHEQRFVAADPTVRPACWLVSMRLAADL</sequence>
<proteinExistence type="predicted"/>
<reference evidence="1 2" key="1">
    <citation type="journal article" date="2012" name="J. Bacteriol.">
        <title>Genome Sequence of the Filamentous Bacterium Fibrisoma limi BUZ 3T.</title>
        <authorList>
            <person name="Filippini M."/>
            <person name="Qi W."/>
            <person name="Jaenicke S."/>
            <person name="Goesmann A."/>
            <person name="Smits T.H."/>
            <person name="Bagheri H.C."/>
        </authorList>
    </citation>
    <scope>NUCLEOTIDE SEQUENCE [LARGE SCALE GENOMIC DNA]</scope>
    <source>
        <strain evidence="2">BUZ 3T</strain>
    </source>
</reference>